<evidence type="ECO:0000313" key="2">
    <source>
        <dbReference type="Proteomes" id="UP001465153"/>
    </source>
</evidence>
<keyword evidence="2" id="KW-1185">Reference proteome</keyword>
<dbReference type="InterPro" id="IPR009899">
    <property type="entry name" value="ArdA"/>
</dbReference>
<dbReference type="Gene3D" id="3.10.20.480">
    <property type="entry name" value="Antirestriction protein ArdA, domain 1"/>
    <property type="match status" value="1"/>
</dbReference>
<accession>A0ABQ0A9P5</accession>
<proteinExistence type="predicted"/>
<dbReference type="RefSeq" id="WP_353303001.1">
    <property type="nucleotide sequence ID" value="NZ_BAABWN010000006.1"/>
</dbReference>
<sequence length="169" mass="19470">MTQPRIYIADLAAYNAGILYGVWIDATDDLNDIQAQIKTMLASSPVDDAEEYALHDYEGFESIRFSEWESLKHLHETACFIEEHGKLGAELFNYFDDLEEAESALEDHYHGEFTSLSDYAENFTCDTTDIPEHLKPYIDYEAMGKDWEMSGDIYTIETGFEEIHIFSNH</sequence>
<gene>
    <name evidence="1" type="ORF">NBRC116591_21420</name>
</gene>
<reference evidence="1 2" key="1">
    <citation type="submission" date="2024-04" db="EMBL/GenBank/DDBJ databases">
        <title>Draft genome sequence of Sessilibacter corallicola NBRC 116591.</title>
        <authorList>
            <person name="Miyakawa T."/>
            <person name="Kusuya Y."/>
            <person name="Miura T."/>
        </authorList>
    </citation>
    <scope>NUCLEOTIDE SEQUENCE [LARGE SCALE GENOMIC DNA]</scope>
    <source>
        <strain evidence="1 2">KU-00831-HH</strain>
    </source>
</reference>
<dbReference type="InterPro" id="IPR041893">
    <property type="entry name" value="ArdA_dom3"/>
</dbReference>
<dbReference type="EMBL" id="BAABWN010000006">
    <property type="protein sequence ID" value="GAA6168331.1"/>
    <property type="molecule type" value="Genomic_DNA"/>
</dbReference>
<dbReference type="Pfam" id="PF07275">
    <property type="entry name" value="ArdA"/>
    <property type="match status" value="1"/>
</dbReference>
<name>A0ABQ0A9P5_9GAMM</name>
<protein>
    <submittedName>
        <fullName evidence="1">Antirestriction protein ArdA</fullName>
    </submittedName>
</protein>
<evidence type="ECO:0000313" key="1">
    <source>
        <dbReference type="EMBL" id="GAA6168331.1"/>
    </source>
</evidence>
<comment type="caution">
    <text evidence="1">The sequence shown here is derived from an EMBL/GenBank/DDBJ whole genome shotgun (WGS) entry which is preliminary data.</text>
</comment>
<dbReference type="InterPro" id="IPR041895">
    <property type="entry name" value="ArdA_dom1"/>
</dbReference>
<dbReference type="Gene3D" id="1.10.10.1190">
    <property type="entry name" value="Antirestriction protein ArdA, domain 3"/>
    <property type="match status" value="1"/>
</dbReference>
<organism evidence="1 2">
    <name type="scientific">Sessilibacter corallicola</name>
    <dbReference type="NCBI Taxonomy" id="2904075"/>
    <lineage>
        <taxon>Bacteria</taxon>
        <taxon>Pseudomonadati</taxon>
        <taxon>Pseudomonadota</taxon>
        <taxon>Gammaproteobacteria</taxon>
        <taxon>Cellvibrionales</taxon>
        <taxon>Cellvibrionaceae</taxon>
        <taxon>Sessilibacter</taxon>
    </lineage>
</organism>
<dbReference type="Proteomes" id="UP001465153">
    <property type="component" value="Unassembled WGS sequence"/>
</dbReference>